<accession>A0A3A8PYU5</accession>
<evidence type="ECO:0000256" key="1">
    <source>
        <dbReference type="SAM" id="Phobius"/>
    </source>
</evidence>
<gene>
    <name evidence="3" type="ORF">D7W81_33730</name>
</gene>
<protein>
    <submittedName>
        <fullName evidence="3">DUF4401 domain-containing protein</fullName>
    </submittedName>
</protein>
<dbReference type="Pfam" id="PF14351">
    <property type="entry name" value="DUF4401"/>
    <property type="match status" value="1"/>
</dbReference>
<feature type="transmembrane region" description="Helical" evidence="1">
    <location>
        <begin position="337"/>
        <end position="357"/>
    </location>
</feature>
<feature type="transmembrane region" description="Helical" evidence="1">
    <location>
        <begin position="241"/>
        <end position="263"/>
    </location>
</feature>
<feature type="transmembrane region" description="Helical" evidence="1">
    <location>
        <begin position="275"/>
        <end position="306"/>
    </location>
</feature>
<evidence type="ECO:0000259" key="2">
    <source>
        <dbReference type="Pfam" id="PF14351"/>
    </source>
</evidence>
<evidence type="ECO:0000313" key="3">
    <source>
        <dbReference type="EMBL" id="RKH56454.1"/>
    </source>
</evidence>
<comment type="caution">
    <text evidence="3">The sequence shown here is derived from an EMBL/GenBank/DDBJ whole genome shotgun (WGS) entry which is preliminary data.</text>
</comment>
<keyword evidence="4" id="KW-1185">Reference proteome</keyword>
<feature type="transmembrane region" description="Helical" evidence="1">
    <location>
        <begin position="204"/>
        <end position="221"/>
    </location>
</feature>
<dbReference type="InterPro" id="IPR025513">
    <property type="entry name" value="DUF4401"/>
</dbReference>
<dbReference type="Proteomes" id="UP000267003">
    <property type="component" value="Unassembled WGS sequence"/>
</dbReference>
<proteinExistence type="predicted"/>
<feature type="transmembrane region" description="Helical" evidence="1">
    <location>
        <begin position="312"/>
        <end position="330"/>
    </location>
</feature>
<dbReference type="AlphaFoldDB" id="A0A3A8PYU5"/>
<feature type="transmembrane region" description="Helical" evidence="1">
    <location>
        <begin position="134"/>
        <end position="164"/>
    </location>
</feature>
<feature type="transmembrane region" description="Helical" evidence="1">
    <location>
        <begin position="103"/>
        <end position="122"/>
    </location>
</feature>
<name>A0A3A8PYU5_9BACT</name>
<dbReference type="RefSeq" id="WP_120559515.1">
    <property type="nucleotide sequence ID" value="NZ_RAWK01000278.1"/>
</dbReference>
<keyword evidence="1" id="KW-1133">Transmembrane helix</keyword>
<evidence type="ECO:0000313" key="4">
    <source>
        <dbReference type="Proteomes" id="UP000267003"/>
    </source>
</evidence>
<dbReference type="EMBL" id="RAWK01000278">
    <property type="protein sequence ID" value="RKH56454.1"/>
    <property type="molecule type" value="Genomic_DNA"/>
</dbReference>
<feature type="transmembrane region" description="Helical" evidence="1">
    <location>
        <begin position="44"/>
        <end position="68"/>
    </location>
</feature>
<organism evidence="3 4">
    <name type="scientific">Corallococcus aberystwythensis</name>
    <dbReference type="NCBI Taxonomy" id="2316722"/>
    <lineage>
        <taxon>Bacteria</taxon>
        <taxon>Pseudomonadati</taxon>
        <taxon>Myxococcota</taxon>
        <taxon>Myxococcia</taxon>
        <taxon>Myxococcales</taxon>
        <taxon>Cystobacterineae</taxon>
        <taxon>Myxococcaceae</taxon>
        <taxon>Corallococcus</taxon>
    </lineage>
</organism>
<feature type="domain" description="DUF4401" evidence="2">
    <location>
        <begin position="43"/>
        <end position="359"/>
    </location>
</feature>
<keyword evidence="1" id="KW-0812">Transmembrane</keyword>
<dbReference type="OrthoDB" id="5495410at2"/>
<sequence length="369" mass="39398">MALRPTIQDVLAGLKAEGHVDAEVDARARTTLEVRHKTLGASPWFVKALAGGGAWMSAAFLLSFFACVGLWNEEVALVGLGFMLLVASVFLRRTTQGPFMEQLALALCLAGVGTLLVGMAGLEVRTLGLATTGVVICIALLATFPDVILYFLATVGLCVSVGVLEVEAVGGAGVDAWMLFCAAALAGTLLFEPRLRRGPLGARVGPIAFALACAVPGWLLFRSYESSLQGFRYVFRFDSEFVPSAYLSIALALLALGTGWRVLRELGLEHDKRVTIPAACALVLLTVMTLNTPGVIVAALMLTLGFHRRSRVMLGLAVAFLLTFGAYYYYDLHITLLAKALALTGSGLVLLGVRQFFLRRESAVLSEAR</sequence>
<keyword evidence="1" id="KW-0472">Membrane</keyword>
<reference evidence="4" key="1">
    <citation type="submission" date="2018-09" db="EMBL/GenBank/DDBJ databases">
        <authorList>
            <person name="Livingstone P.G."/>
            <person name="Whitworth D.E."/>
        </authorList>
    </citation>
    <scope>NUCLEOTIDE SEQUENCE [LARGE SCALE GENOMIC DNA]</scope>
    <source>
        <strain evidence="4">AB050A</strain>
    </source>
</reference>
<feature type="transmembrane region" description="Helical" evidence="1">
    <location>
        <begin position="75"/>
        <end position="91"/>
    </location>
</feature>
<feature type="transmembrane region" description="Helical" evidence="1">
    <location>
        <begin position="176"/>
        <end position="192"/>
    </location>
</feature>